<dbReference type="EMBL" id="QJKJ01009870">
    <property type="protein sequence ID" value="RDX75341.1"/>
    <property type="molecule type" value="Genomic_DNA"/>
</dbReference>
<dbReference type="Gene3D" id="3.30.420.10">
    <property type="entry name" value="Ribonuclease H-like superfamily/Ribonuclease H"/>
    <property type="match status" value="1"/>
</dbReference>
<dbReference type="OrthoDB" id="1713704at2759"/>
<dbReference type="Gene3D" id="2.40.70.10">
    <property type="entry name" value="Acid Proteases"/>
    <property type="match status" value="1"/>
</dbReference>
<feature type="non-terminal residue" evidence="2">
    <location>
        <position position="1"/>
    </location>
</feature>
<feature type="domain" description="Integrase catalytic" evidence="1">
    <location>
        <begin position="156"/>
        <end position="273"/>
    </location>
</feature>
<dbReference type="CDD" id="cd00303">
    <property type="entry name" value="retropepsin_like"/>
    <property type="match status" value="1"/>
</dbReference>
<dbReference type="Pfam" id="PF00665">
    <property type="entry name" value="rve"/>
    <property type="match status" value="1"/>
</dbReference>
<dbReference type="InterPro" id="IPR036397">
    <property type="entry name" value="RNaseH_sf"/>
</dbReference>
<dbReference type="GO" id="GO:0003676">
    <property type="term" value="F:nucleic acid binding"/>
    <property type="evidence" value="ECO:0007669"/>
    <property type="project" value="InterPro"/>
</dbReference>
<gene>
    <name evidence="2" type="primary">pol</name>
    <name evidence="2" type="ORF">CR513_44777</name>
</gene>
<evidence type="ECO:0000313" key="2">
    <source>
        <dbReference type="EMBL" id="RDX75341.1"/>
    </source>
</evidence>
<name>A0A371FAM2_MUCPR</name>
<comment type="caution">
    <text evidence="2">The sequence shown here is derived from an EMBL/GenBank/DDBJ whole genome shotgun (WGS) entry which is preliminary data.</text>
</comment>
<protein>
    <submittedName>
        <fullName evidence="2">Pol</fullName>
    </submittedName>
</protein>
<dbReference type="Proteomes" id="UP000257109">
    <property type="component" value="Unassembled WGS sequence"/>
</dbReference>
<dbReference type="InterPro" id="IPR012337">
    <property type="entry name" value="RNaseH-like_sf"/>
</dbReference>
<keyword evidence="3" id="KW-1185">Reference proteome</keyword>
<proteinExistence type="predicted"/>
<dbReference type="InterPro" id="IPR001584">
    <property type="entry name" value="Integrase_cat-core"/>
</dbReference>
<dbReference type="PANTHER" id="PTHR33067:SF9">
    <property type="entry name" value="RNA-DIRECTED DNA POLYMERASE"/>
    <property type="match status" value="1"/>
</dbReference>
<reference evidence="2" key="1">
    <citation type="submission" date="2018-05" db="EMBL/GenBank/DDBJ databases">
        <title>Draft genome of Mucuna pruriens seed.</title>
        <authorList>
            <person name="Nnadi N.E."/>
            <person name="Vos R."/>
            <person name="Hasami M.H."/>
            <person name="Devisetty U.K."/>
            <person name="Aguiy J.C."/>
        </authorList>
    </citation>
    <scope>NUCLEOTIDE SEQUENCE [LARGE SCALE GENOMIC DNA]</scope>
    <source>
        <strain evidence="2">JCA_2017</strain>
    </source>
</reference>
<dbReference type="AlphaFoldDB" id="A0A371FAM2"/>
<evidence type="ECO:0000259" key="1">
    <source>
        <dbReference type="PROSITE" id="PS50994"/>
    </source>
</evidence>
<dbReference type="InterPro" id="IPR021109">
    <property type="entry name" value="Peptidase_aspartic_dom_sf"/>
</dbReference>
<dbReference type="PROSITE" id="PS50994">
    <property type="entry name" value="INTEGRASE"/>
    <property type="match status" value="1"/>
</dbReference>
<dbReference type="PANTHER" id="PTHR33067">
    <property type="entry name" value="RNA-DIRECTED DNA POLYMERASE-RELATED"/>
    <property type="match status" value="1"/>
</dbReference>
<dbReference type="SUPFAM" id="SSF53098">
    <property type="entry name" value="Ribonuclease H-like"/>
    <property type="match status" value="1"/>
</dbReference>
<evidence type="ECO:0000313" key="3">
    <source>
        <dbReference type="Proteomes" id="UP000257109"/>
    </source>
</evidence>
<dbReference type="GO" id="GO:0015074">
    <property type="term" value="P:DNA integration"/>
    <property type="evidence" value="ECO:0007669"/>
    <property type="project" value="InterPro"/>
</dbReference>
<organism evidence="2 3">
    <name type="scientific">Mucuna pruriens</name>
    <name type="common">Velvet bean</name>
    <name type="synonym">Dolichos pruriens</name>
    <dbReference type="NCBI Taxonomy" id="157652"/>
    <lineage>
        <taxon>Eukaryota</taxon>
        <taxon>Viridiplantae</taxon>
        <taxon>Streptophyta</taxon>
        <taxon>Embryophyta</taxon>
        <taxon>Tracheophyta</taxon>
        <taxon>Spermatophyta</taxon>
        <taxon>Magnoliopsida</taxon>
        <taxon>eudicotyledons</taxon>
        <taxon>Gunneridae</taxon>
        <taxon>Pentapetalae</taxon>
        <taxon>rosids</taxon>
        <taxon>fabids</taxon>
        <taxon>Fabales</taxon>
        <taxon>Fabaceae</taxon>
        <taxon>Papilionoideae</taxon>
        <taxon>50 kb inversion clade</taxon>
        <taxon>NPAAA clade</taxon>
        <taxon>indigoferoid/millettioid clade</taxon>
        <taxon>Phaseoleae</taxon>
        <taxon>Mucuna</taxon>
    </lineage>
</organism>
<accession>A0A371FAM2</accession>
<sequence length="273" mass="31072">MPSSVYKSLRLGALELTSIVIQLVNRSIAHPLGILEDVLVQVSNMIFPANFYVLDMKDELSSKGPTLILSRPFLKTSRTKIDVHAGTLSMEFGDNRVEHTIFEVMKHLIENHSIFYLDVIDLLGDDYMNLHFEFPNFGYFKDCDCTCTKLTERHEMLQQPILFGEVFDVWCIDFMGPFPVSNGYSYILLAVDYVSRWVDVIATKTNDAKVVVDFLMSNIFCQFGVPKTLISDQGNHLCNRAMSYLLNKYGVVHRIAIAYQPQTTAKLKFSTGK</sequence>